<name>W6MXF4_9ASCO</name>
<keyword evidence="3 6" id="KW-0687">Ribonucleoprotein</keyword>
<gene>
    <name evidence="7" type="ORF">KUCA_T00004780001</name>
</gene>
<accession>W6MXF4</accession>
<dbReference type="GO" id="GO:0006412">
    <property type="term" value="P:translation"/>
    <property type="evidence" value="ECO:0007669"/>
    <property type="project" value="InterPro"/>
</dbReference>
<dbReference type="PANTHER" id="PTHR11761:SF3">
    <property type="entry name" value="LARGE RIBOSOMAL SUBUNIT PROTEIN UL14M"/>
    <property type="match status" value="1"/>
</dbReference>
<evidence type="ECO:0000256" key="4">
    <source>
        <dbReference type="ARBA" id="ARBA00037226"/>
    </source>
</evidence>
<protein>
    <recommendedName>
        <fullName evidence="5">Large ribosomal subunit protein uL14m</fullName>
    </recommendedName>
</protein>
<keyword evidence="8" id="KW-1185">Reference proteome</keyword>
<dbReference type="HOGENOM" id="CLU_095071_2_0_1"/>
<organism evidence="7 8">
    <name type="scientific">Kuraishia capsulata CBS 1993</name>
    <dbReference type="NCBI Taxonomy" id="1382522"/>
    <lineage>
        <taxon>Eukaryota</taxon>
        <taxon>Fungi</taxon>
        <taxon>Dikarya</taxon>
        <taxon>Ascomycota</taxon>
        <taxon>Saccharomycotina</taxon>
        <taxon>Pichiomycetes</taxon>
        <taxon>Pichiales</taxon>
        <taxon>Pichiaceae</taxon>
        <taxon>Kuraishia</taxon>
    </lineage>
</organism>
<dbReference type="HAMAP" id="MF_01367">
    <property type="entry name" value="Ribosomal_uL14"/>
    <property type="match status" value="1"/>
</dbReference>
<dbReference type="CDD" id="cd00337">
    <property type="entry name" value="Ribosomal_uL14"/>
    <property type="match status" value="1"/>
</dbReference>
<dbReference type="GeneID" id="34522173"/>
<evidence type="ECO:0000256" key="2">
    <source>
        <dbReference type="ARBA" id="ARBA00022980"/>
    </source>
</evidence>
<dbReference type="OrthoDB" id="274765at2759"/>
<dbReference type="Gene3D" id="2.40.150.20">
    <property type="entry name" value="Ribosomal protein L14"/>
    <property type="match status" value="1"/>
</dbReference>
<sequence length="132" mass="14361">MLILKSMINVIDNSGAQIVECIKVLGKRPKGFASIGDKVVVVVQKAKPIQPGVTGNALSHRVKKGDICRAVIVRTKKHQIRPDGSVIRFDDNACVLINKNDEPIGTRISSVVAKELKEKNMNKILSLAPKVV</sequence>
<reference evidence="7" key="2">
    <citation type="submission" date="2014-02" db="EMBL/GenBank/DDBJ databases">
        <title>Complete DNA sequence of /Kuraishia capsulata/ illustrates novel genomic features among budding yeasts (/Saccharomycotina/).</title>
        <authorList>
            <person name="Morales L."/>
            <person name="Noel B."/>
            <person name="Porcel B."/>
            <person name="Marcet-Houben M."/>
            <person name="Hullo M-F."/>
            <person name="Sacerdot C."/>
            <person name="Tekaia F."/>
            <person name="Leh-Louis V."/>
            <person name="Despons L."/>
            <person name="Khanna V."/>
            <person name="Aury J-M."/>
            <person name="Barbe V."/>
            <person name="Couloux A."/>
            <person name="Labadie K."/>
            <person name="Pelletier E."/>
            <person name="Souciet J-L."/>
            <person name="Boekhout T."/>
            <person name="Gabaldon T."/>
            <person name="Wincker P."/>
            <person name="Dujon B."/>
        </authorList>
    </citation>
    <scope>NUCLEOTIDE SEQUENCE</scope>
    <source>
        <strain evidence="7">CBS 1993</strain>
    </source>
</reference>
<proteinExistence type="inferred from homology"/>
<evidence type="ECO:0000256" key="3">
    <source>
        <dbReference type="ARBA" id="ARBA00023274"/>
    </source>
</evidence>
<dbReference type="PANTHER" id="PTHR11761">
    <property type="entry name" value="50S/60S RIBOSOMAL PROTEIN L14/L23"/>
    <property type="match status" value="1"/>
</dbReference>
<reference evidence="7" key="1">
    <citation type="submission" date="2013-12" db="EMBL/GenBank/DDBJ databases">
        <authorList>
            <person name="Genoscope - CEA"/>
        </authorList>
    </citation>
    <scope>NUCLEOTIDE SEQUENCE</scope>
    <source>
        <strain evidence="7">CBS 1993</strain>
    </source>
</reference>
<dbReference type="RefSeq" id="XP_022460785.1">
    <property type="nucleotide sequence ID" value="XM_022605900.1"/>
</dbReference>
<dbReference type="STRING" id="1382522.W6MXF4"/>
<dbReference type="AlphaFoldDB" id="W6MXF4"/>
<dbReference type="GO" id="GO:0005762">
    <property type="term" value="C:mitochondrial large ribosomal subunit"/>
    <property type="evidence" value="ECO:0007669"/>
    <property type="project" value="TreeGrafter"/>
</dbReference>
<dbReference type="PROSITE" id="PS00049">
    <property type="entry name" value="RIBOSOMAL_L14"/>
    <property type="match status" value="1"/>
</dbReference>
<dbReference type="NCBIfam" id="TIGR01067">
    <property type="entry name" value="rplN_bact"/>
    <property type="match status" value="1"/>
</dbReference>
<dbReference type="Proteomes" id="UP000019384">
    <property type="component" value="Unassembled WGS sequence"/>
</dbReference>
<dbReference type="InterPro" id="IPR000218">
    <property type="entry name" value="Ribosomal_uL14"/>
</dbReference>
<dbReference type="SUPFAM" id="SSF50193">
    <property type="entry name" value="Ribosomal protein L14"/>
    <property type="match status" value="1"/>
</dbReference>
<dbReference type="InterPro" id="IPR005745">
    <property type="entry name" value="Ribosomal_uL14_bac-type"/>
</dbReference>
<dbReference type="SMART" id="SM01374">
    <property type="entry name" value="Ribosomal_L14"/>
    <property type="match status" value="1"/>
</dbReference>
<evidence type="ECO:0000313" key="7">
    <source>
        <dbReference type="EMBL" id="CDK28795.1"/>
    </source>
</evidence>
<dbReference type="InterPro" id="IPR019972">
    <property type="entry name" value="Ribosomal_uL14_CS"/>
</dbReference>
<dbReference type="FunFam" id="2.40.150.20:FF:000005">
    <property type="entry name" value="50S ribosomal protein L14"/>
    <property type="match status" value="1"/>
</dbReference>
<evidence type="ECO:0000256" key="1">
    <source>
        <dbReference type="ARBA" id="ARBA00010745"/>
    </source>
</evidence>
<dbReference type="EMBL" id="HG793130">
    <property type="protein sequence ID" value="CDK28795.1"/>
    <property type="molecule type" value="Genomic_DNA"/>
</dbReference>
<dbReference type="Pfam" id="PF00238">
    <property type="entry name" value="Ribosomal_L14"/>
    <property type="match status" value="1"/>
</dbReference>
<evidence type="ECO:0000256" key="6">
    <source>
        <dbReference type="RuleBase" id="RU003949"/>
    </source>
</evidence>
<dbReference type="GO" id="GO:0003735">
    <property type="term" value="F:structural constituent of ribosome"/>
    <property type="evidence" value="ECO:0007669"/>
    <property type="project" value="InterPro"/>
</dbReference>
<comment type="function">
    <text evidence="4">Component of the mitochondrial ribosome (mitoribosome), a dedicated translation machinery responsible for the synthesis of mitochondrial genome-encoded proteins, including at least some of the essential transmembrane subunits of the mitochondrial respiratory chain. The mitoribosomes are attached to the mitochondrial inner membrane and translation products are cotranslationally integrated into the membrane.</text>
</comment>
<dbReference type="InterPro" id="IPR036853">
    <property type="entry name" value="Ribosomal_uL14_sf"/>
</dbReference>
<keyword evidence="2 6" id="KW-0689">Ribosomal protein</keyword>
<evidence type="ECO:0000256" key="5">
    <source>
        <dbReference type="ARBA" id="ARBA00040118"/>
    </source>
</evidence>
<dbReference type="GO" id="GO:0070180">
    <property type="term" value="F:large ribosomal subunit rRNA binding"/>
    <property type="evidence" value="ECO:0007669"/>
    <property type="project" value="TreeGrafter"/>
</dbReference>
<evidence type="ECO:0000313" key="8">
    <source>
        <dbReference type="Proteomes" id="UP000019384"/>
    </source>
</evidence>
<comment type="similarity">
    <text evidence="1 6">Belongs to the universal ribosomal protein uL14 family.</text>
</comment>